<dbReference type="AlphaFoldDB" id="E6PG87"/>
<comment type="caution">
    <text evidence="1">The sequence shown here is derived from an EMBL/GenBank/DDBJ whole genome shotgun (WGS) entry which is preliminary data.</text>
</comment>
<gene>
    <name evidence="1" type="ORF">CARN1_0017</name>
</gene>
<protein>
    <submittedName>
        <fullName evidence="1">Uncharacterized protein</fullName>
    </submittedName>
</protein>
<organism evidence="1">
    <name type="scientific">mine drainage metagenome</name>
    <dbReference type="NCBI Taxonomy" id="410659"/>
    <lineage>
        <taxon>unclassified sequences</taxon>
        <taxon>metagenomes</taxon>
        <taxon>ecological metagenomes</taxon>
    </lineage>
</organism>
<evidence type="ECO:0000313" key="1">
    <source>
        <dbReference type="EMBL" id="CBH75475.1"/>
    </source>
</evidence>
<proteinExistence type="predicted"/>
<sequence length="157" mass="17743">MLEQIVMPVNPLVGIPMLVATTLLPLNGHRCLESFFQVGNNIAVKGSTYQNEPRGSRTLIPTFRNEIIKIDKLVDVNSRKIIGFLYFFGDGERFVSGRSSAHPNARRVFQILLDKYRPQNSTQPQFATLFPARRLLTDRALRGEPCVPYVPSPKSRT</sequence>
<dbReference type="EMBL" id="CABL01000009">
    <property type="protein sequence ID" value="CBH75475.1"/>
    <property type="molecule type" value="Genomic_DNA"/>
</dbReference>
<accession>E6PG87</accession>
<name>E6PG87_9ZZZZ</name>
<reference evidence="1" key="1">
    <citation type="submission" date="2009-10" db="EMBL/GenBank/DDBJ databases">
        <title>Diversity of trophic interactions inside an arsenic-rich microbial ecosystem.</title>
        <authorList>
            <person name="Bertin P.N."/>
            <person name="Heinrich-Salmeron A."/>
            <person name="Pelletier E."/>
            <person name="Goulhen-Chollet F."/>
            <person name="Arsene-Ploetze F."/>
            <person name="Gallien S."/>
            <person name="Calteau A."/>
            <person name="Vallenet D."/>
            <person name="Casiot C."/>
            <person name="Chane-Woon-Ming B."/>
            <person name="Giloteaux L."/>
            <person name="Barakat M."/>
            <person name="Bonnefoy V."/>
            <person name="Bruneel O."/>
            <person name="Chandler M."/>
            <person name="Cleiss J."/>
            <person name="Duran R."/>
            <person name="Elbaz-Poulichet F."/>
            <person name="Fonknechten N."/>
            <person name="Lauga B."/>
            <person name="Mornico D."/>
            <person name="Ortet P."/>
            <person name="Schaeffer C."/>
            <person name="Siguier P."/>
            <person name="Alexander Thil Smith A."/>
            <person name="Van Dorsselaer A."/>
            <person name="Weissenbach J."/>
            <person name="Medigue C."/>
            <person name="Le Paslier D."/>
        </authorList>
    </citation>
    <scope>NUCLEOTIDE SEQUENCE</scope>
</reference>